<keyword evidence="1" id="KW-0732">Signal</keyword>
<evidence type="ECO:0000256" key="1">
    <source>
        <dbReference type="SAM" id="SignalP"/>
    </source>
</evidence>
<name>A0A8J2JQT2_9HEXA</name>
<reference evidence="2" key="1">
    <citation type="submission" date="2021-06" db="EMBL/GenBank/DDBJ databases">
        <authorList>
            <person name="Hodson N. C."/>
            <person name="Mongue J. A."/>
            <person name="Jaron S. K."/>
        </authorList>
    </citation>
    <scope>NUCLEOTIDE SEQUENCE</scope>
</reference>
<accession>A0A8J2JQT2</accession>
<dbReference type="EMBL" id="CAJVCH010096518">
    <property type="protein sequence ID" value="CAG7723207.1"/>
    <property type="molecule type" value="Genomic_DNA"/>
</dbReference>
<feature type="signal peptide" evidence="1">
    <location>
        <begin position="1"/>
        <end position="15"/>
    </location>
</feature>
<protein>
    <submittedName>
        <fullName evidence="2">Uncharacterized protein</fullName>
    </submittedName>
</protein>
<gene>
    <name evidence="2" type="ORF">AFUS01_LOCUS12305</name>
</gene>
<evidence type="ECO:0000313" key="2">
    <source>
        <dbReference type="EMBL" id="CAG7723207.1"/>
    </source>
</evidence>
<proteinExistence type="predicted"/>
<dbReference type="AlphaFoldDB" id="A0A8J2JQT2"/>
<keyword evidence="3" id="KW-1185">Reference proteome</keyword>
<dbReference type="Proteomes" id="UP000708208">
    <property type="component" value="Unassembled WGS sequence"/>
</dbReference>
<comment type="caution">
    <text evidence="2">The sequence shown here is derived from an EMBL/GenBank/DDBJ whole genome shotgun (WGS) entry which is preliminary data.</text>
</comment>
<sequence length="135" mass="15538">MLLFCFMLTFASTFGFEVDNQKNLTEDVGNELLSWSSPQNFTSLFPYYVSGCDYEDRPVIVIPCGKWDTVPIAVEGGENLYNLERRNYQIMERLKVGFFHTNCSADGTKESVLIYDYDGLELVSFTNTERNLIRI</sequence>
<evidence type="ECO:0000313" key="3">
    <source>
        <dbReference type="Proteomes" id="UP000708208"/>
    </source>
</evidence>
<organism evidence="2 3">
    <name type="scientific">Allacma fusca</name>
    <dbReference type="NCBI Taxonomy" id="39272"/>
    <lineage>
        <taxon>Eukaryota</taxon>
        <taxon>Metazoa</taxon>
        <taxon>Ecdysozoa</taxon>
        <taxon>Arthropoda</taxon>
        <taxon>Hexapoda</taxon>
        <taxon>Collembola</taxon>
        <taxon>Symphypleona</taxon>
        <taxon>Sminthuridae</taxon>
        <taxon>Allacma</taxon>
    </lineage>
</organism>
<feature type="chain" id="PRO_5035219969" evidence="1">
    <location>
        <begin position="16"/>
        <end position="135"/>
    </location>
</feature>
<dbReference type="OrthoDB" id="440711at2759"/>